<dbReference type="SUPFAM" id="SSF52151">
    <property type="entry name" value="FabD/lysophospholipase-like"/>
    <property type="match status" value="1"/>
</dbReference>
<name>X5M627_9HYPH</name>
<evidence type="ECO:0000313" key="7">
    <source>
        <dbReference type="Proteomes" id="UP000032160"/>
    </source>
</evidence>
<dbReference type="PANTHER" id="PTHR14226">
    <property type="entry name" value="NEUROPATHY TARGET ESTERASE/SWISS CHEESE D.MELANOGASTER"/>
    <property type="match status" value="1"/>
</dbReference>
<reference evidence="6 7" key="1">
    <citation type="journal article" date="2014" name="Front. Genet.">
        <title>Genome and metabolic network of "Candidatus Phaeomarinobacter ectocarpi" Ec32, a new candidate genus of Alphaproteobacteria frequently associated with brown algae.</title>
        <authorList>
            <person name="Dittami S.M."/>
            <person name="Barbeyron T."/>
            <person name="Boyen C."/>
            <person name="Cambefort J."/>
            <person name="Collet G."/>
            <person name="Delage L."/>
            <person name="Gobet A."/>
            <person name="Groisillier A."/>
            <person name="Leblanc C."/>
            <person name="Michel G."/>
            <person name="Scornet D."/>
            <person name="Siegel A."/>
            <person name="Tapia J.E."/>
            <person name="Tonon T."/>
        </authorList>
    </citation>
    <scope>NUCLEOTIDE SEQUENCE [LARGE SCALE GENOMIC DNA]</scope>
    <source>
        <strain evidence="6 7">Ec32</strain>
    </source>
</reference>
<dbReference type="OrthoDB" id="5290098at2"/>
<dbReference type="GO" id="GO:0016787">
    <property type="term" value="F:hydrolase activity"/>
    <property type="evidence" value="ECO:0007669"/>
    <property type="project" value="UniProtKB-UniRule"/>
</dbReference>
<dbReference type="Pfam" id="PF01734">
    <property type="entry name" value="Patatin"/>
    <property type="match status" value="1"/>
</dbReference>
<dbReference type="KEGG" id="pect:BN1012_Phect159"/>
<dbReference type="RefSeq" id="WP_043949346.1">
    <property type="nucleotide sequence ID" value="NZ_HG966617.1"/>
</dbReference>
<evidence type="ECO:0000256" key="4">
    <source>
        <dbReference type="PROSITE-ProRule" id="PRU01161"/>
    </source>
</evidence>
<dbReference type="EMBL" id="HG966617">
    <property type="protein sequence ID" value="CDO58373.1"/>
    <property type="molecule type" value="Genomic_DNA"/>
</dbReference>
<accession>X5M627</accession>
<evidence type="ECO:0000259" key="5">
    <source>
        <dbReference type="PROSITE" id="PS51635"/>
    </source>
</evidence>
<dbReference type="PROSITE" id="PS51635">
    <property type="entry name" value="PNPLA"/>
    <property type="match status" value="1"/>
</dbReference>
<dbReference type="InterPro" id="IPR050301">
    <property type="entry name" value="NTE"/>
</dbReference>
<feature type="short sequence motif" description="DGA/G" evidence="4">
    <location>
        <begin position="155"/>
        <end position="157"/>
    </location>
</feature>
<gene>
    <name evidence="6" type="ORF">BN1012_Phect159</name>
</gene>
<protein>
    <submittedName>
        <fullName evidence="6">UPF0028 protein YchK</fullName>
    </submittedName>
</protein>
<dbReference type="PATRIC" id="fig|1458461.3.peg.159"/>
<evidence type="ECO:0000256" key="2">
    <source>
        <dbReference type="ARBA" id="ARBA00022963"/>
    </source>
</evidence>
<dbReference type="AlphaFoldDB" id="X5M627"/>
<feature type="active site" description="Nucleophile" evidence="4">
    <location>
        <position position="41"/>
    </location>
</feature>
<feature type="active site" description="Proton acceptor" evidence="4">
    <location>
        <position position="155"/>
    </location>
</feature>
<evidence type="ECO:0000256" key="1">
    <source>
        <dbReference type="ARBA" id="ARBA00022801"/>
    </source>
</evidence>
<dbReference type="STRING" id="1458461.BN1012_Phect159"/>
<evidence type="ECO:0000256" key="3">
    <source>
        <dbReference type="ARBA" id="ARBA00023098"/>
    </source>
</evidence>
<sequence>MTRPRIGLALGGGVARGWAHIGIMRVLMEEGIKPDIIAGTSIGAVVGGCYSAGKLDEIEAWARSLTPRRVLGLLDMTFGGSGLLSGMKLARLLEDDLGDVELQELGTRFIAVATELATGHEIWLREGKLVPALRASYALPAVFTPVKIEDRWLVDGALVNPVPASVCRAFGARLVIAVSLSSDTYGLGMVTEGEQIDKLDFGYDEQQNGGGASLARAMVSRATRPDRALVRQLFGWDKKTPGITTVMMGALNIIQDRLARMRLAGDPPDVMVAPRIGHISLSDFHKADECIKLGEEAAREAMPVIREAMDFLSGKPDMPGEPVSE</sequence>
<proteinExistence type="predicted"/>
<dbReference type="InterPro" id="IPR002641">
    <property type="entry name" value="PNPLA_dom"/>
</dbReference>
<feature type="short sequence motif" description="GXSXG" evidence="4">
    <location>
        <begin position="39"/>
        <end position="43"/>
    </location>
</feature>
<keyword evidence="7" id="KW-1185">Reference proteome</keyword>
<dbReference type="InterPro" id="IPR016035">
    <property type="entry name" value="Acyl_Trfase/lysoPLipase"/>
</dbReference>
<dbReference type="HOGENOM" id="CLU_047251_2_0_5"/>
<keyword evidence="3 4" id="KW-0443">Lipid metabolism</keyword>
<keyword evidence="2 4" id="KW-0442">Lipid degradation</keyword>
<dbReference type="GO" id="GO:0016042">
    <property type="term" value="P:lipid catabolic process"/>
    <property type="evidence" value="ECO:0007669"/>
    <property type="project" value="UniProtKB-UniRule"/>
</dbReference>
<dbReference type="Proteomes" id="UP000032160">
    <property type="component" value="Chromosome I"/>
</dbReference>
<dbReference type="Gene3D" id="3.40.1090.10">
    <property type="entry name" value="Cytosolic phospholipase A2 catalytic domain"/>
    <property type="match status" value="2"/>
</dbReference>
<evidence type="ECO:0000313" key="6">
    <source>
        <dbReference type="EMBL" id="CDO58373.1"/>
    </source>
</evidence>
<keyword evidence="1 4" id="KW-0378">Hydrolase</keyword>
<organism evidence="6 7">
    <name type="scientific">Candidatus Phaeomarinibacter ectocarpi</name>
    <dbReference type="NCBI Taxonomy" id="1458461"/>
    <lineage>
        <taxon>Bacteria</taxon>
        <taxon>Pseudomonadati</taxon>
        <taxon>Pseudomonadota</taxon>
        <taxon>Alphaproteobacteria</taxon>
        <taxon>Hyphomicrobiales</taxon>
        <taxon>Parvibaculaceae</taxon>
        <taxon>Candidatus Phaeomarinibacter</taxon>
    </lineage>
</organism>
<feature type="domain" description="PNPLA" evidence="5">
    <location>
        <begin position="8"/>
        <end position="168"/>
    </location>
</feature>
<dbReference type="PANTHER" id="PTHR14226:SF76">
    <property type="entry name" value="NTE FAMILY PROTEIN RSSA"/>
    <property type="match status" value="1"/>
</dbReference>
<comment type="caution">
    <text evidence="4">Lacks conserved residue(s) required for the propagation of feature annotation.</text>
</comment>